<feature type="compositionally biased region" description="Polar residues" evidence="1">
    <location>
        <begin position="167"/>
        <end position="182"/>
    </location>
</feature>
<feature type="compositionally biased region" description="Basic and acidic residues" evidence="1">
    <location>
        <begin position="42"/>
        <end position="61"/>
    </location>
</feature>
<evidence type="ECO:0000313" key="2">
    <source>
        <dbReference type="EMBL" id="KAF7283794.1"/>
    </source>
</evidence>
<dbReference type="Proteomes" id="UP000625711">
    <property type="component" value="Unassembled WGS sequence"/>
</dbReference>
<dbReference type="EMBL" id="JAACXV010000086">
    <property type="protein sequence ID" value="KAF7283794.1"/>
    <property type="molecule type" value="Genomic_DNA"/>
</dbReference>
<dbReference type="AlphaFoldDB" id="A0A834IMI2"/>
<evidence type="ECO:0000313" key="3">
    <source>
        <dbReference type="Proteomes" id="UP000625711"/>
    </source>
</evidence>
<keyword evidence="3" id="KW-1185">Reference proteome</keyword>
<feature type="compositionally biased region" description="Basic residues" evidence="1">
    <location>
        <begin position="156"/>
        <end position="165"/>
    </location>
</feature>
<sequence length="899" mass="102583">MRCRSNILKNSPLIRNKKSLSTSSCFEFDSEVLQNEISMRMTRESRRQNRSAKGDNFERSFSETGDELCKNGTKKVSKKKVRKIRNTMHDISKQCTIEDETNNKIKPNKIKKSHKSQVVLAVDDILEDKKNNTSSAENKENETNSESTDIEIEQKKTRKKKRKAKSNSENSGSQESDVNIPSTDERPKNKNRRRRKKILKGNQFKNTNLGIITTDIEDISNKCGPSESYNTSNNVKKNDTFEVIKTEITGMKRNTFEFKNNLNLDNNVDNENDASIPAFKPNNDRKSSLVLDNRTFQTISNLSDDVFLDDKLVNGVGEKRSISMSVIKSSKSKGSTLKSLKGSDDVFSSSESSLEISFKKYPRKSTILDHLNVTQFGERKNSSKKSSRGFSTGCDDEDWSTESKEKRKHISTGSTSVILPSDFQATDIQKDEANKPETEQISTSVKVTDEVVAENTFDFMSNATKNMIDDMDSIVLVNSLVNDVSNMPSQIMREGTFTKKESVMDSPYLRKSTRKTWSQVEKTPVFNTTWCDESSQKREVATNKSKSVIIITPPKEFPKQSKFLEANVSKVYQRQPKLVRIESPMNTPKKKMYSPLVKKTPKSPLLTPNNRRSLSNNNLYAVQLQGGVKQSKGYCAVLRISKSSPTSTSTPFPKKDTSLLKTVLTKDKNEKVSKKGEIKRVKMPNFEKIHQRRFEKMENLEELQKRKAKRARCLLSGHKPPAITQPLETTEKESRKKLQFSPLTEGLSNDSTLKEAPSKTISKTLQHVLRKSLEKENDQNNCSPRDLGSTKTVSKPLQNMIRKRASLEKAKKKDQRSKLPVRKDFKIEKVKSQQQPVKNITRFGFKLPETKTITKQEQINAFTSKTKVAKNRIEETRKEIQGVRSNRRFELLMKMRQKK</sequence>
<feature type="region of interest" description="Disordered" evidence="1">
    <location>
        <begin position="717"/>
        <end position="761"/>
    </location>
</feature>
<name>A0A834IMI2_RHYFE</name>
<feature type="region of interest" description="Disordered" evidence="1">
    <location>
        <begin position="378"/>
        <end position="415"/>
    </location>
</feature>
<protein>
    <submittedName>
        <fullName evidence="2">Uncharacterized protein</fullName>
    </submittedName>
</protein>
<dbReference type="OrthoDB" id="6614499at2759"/>
<feature type="compositionally biased region" description="Basic residues" evidence="1">
    <location>
        <begin position="189"/>
        <end position="199"/>
    </location>
</feature>
<proteinExistence type="predicted"/>
<feature type="region of interest" description="Disordered" evidence="1">
    <location>
        <begin position="130"/>
        <end position="202"/>
    </location>
</feature>
<reference evidence="2" key="1">
    <citation type="submission" date="2020-08" db="EMBL/GenBank/DDBJ databases">
        <title>Genome sequencing and assembly of the red palm weevil Rhynchophorus ferrugineus.</title>
        <authorList>
            <person name="Dias G.B."/>
            <person name="Bergman C.M."/>
            <person name="Manee M."/>
        </authorList>
    </citation>
    <scope>NUCLEOTIDE SEQUENCE</scope>
    <source>
        <strain evidence="2">AA-2017</strain>
        <tissue evidence="2">Whole larva</tissue>
    </source>
</reference>
<feature type="compositionally biased region" description="Basic and acidic residues" evidence="1">
    <location>
        <begin position="130"/>
        <end position="142"/>
    </location>
</feature>
<gene>
    <name evidence="2" type="ORF">GWI33_022834</name>
</gene>
<evidence type="ECO:0000256" key="1">
    <source>
        <dbReference type="SAM" id="MobiDB-lite"/>
    </source>
</evidence>
<comment type="caution">
    <text evidence="2">The sequence shown here is derived from an EMBL/GenBank/DDBJ whole genome shotgun (WGS) entry which is preliminary data.</text>
</comment>
<accession>A0A834IMI2</accession>
<feature type="compositionally biased region" description="Polar residues" evidence="1">
    <location>
        <begin position="779"/>
        <end position="797"/>
    </location>
</feature>
<feature type="region of interest" description="Disordered" evidence="1">
    <location>
        <begin position="773"/>
        <end position="799"/>
    </location>
</feature>
<organism evidence="2 3">
    <name type="scientific">Rhynchophorus ferrugineus</name>
    <name type="common">Red palm weevil</name>
    <name type="synonym">Curculio ferrugineus</name>
    <dbReference type="NCBI Taxonomy" id="354439"/>
    <lineage>
        <taxon>Eukaryota</taxon>
        <taxon>Metazoa</taxon>
        <taxon>Ecdysozoa</taxon>
        <taxon>Arthropoda</taxon>
        <taxon>Hexapoda</taxon>
        <taxon>Insecta</taxon>
        <taxon>Pterygota</taxon>
        <taxon>Neoptera</taxon>
        <taxon>Endopterygota</taxon>
        <taxon>Coleoptera</taxon>
        <taxon>Polyphaga</taxon>
        <taxon>Cucujiformia</taxon>
        <taxon>Curculionidae</taxon>
        <taxon>Dryophthorinae</taxon>
        <taxon>Rhynchophorus</taxon>
    </lineage>
</organism>
<feature type="region of interest" description="Disordered" evidence="1">
    <location>
        <begin position="42"/>
        <end position="66"/>
    </location>
</feature>